<comment type="caution">
    <text evidence="1">The sequence shown here is derived from an EMBL/GenBank/DDBJ whole genome shotgun (WGS) entry which is preliminary data.</text>
</comment>
<accession>A0A8H2LB48</accession>
<evidence type="ECO:0000313" key="2">
    <source>
        <dbReference type="Proteomes" id="UP000323324"/>
    </source>
</evidence>
<organism evidence="1 2">
    <name type="scientific">Bizionia saleffrena</name>
    <dbReference type="NCBI Taxonomy" id="291189"/>
    <lineage>
        <taxon>Bacteria</taxon>
        <taxon>Pseudomonadati</taxon>
        <taxon>Bacteroidota</taxon>
        <taxon>Flavobacteriia</taxon>
        <taxon>Flavobacteriales</taxon>
        <taxon>Flavobacteriaceae</taxon>
        <taxon>Bizionia</taxon>
    </lineage>
</organism>
<sequence length="62" mass="7124">MKNQKLGILTLVFAFLIFGCEQKTESKISDFKVAQDYAEFETKMENNDTLNIGVLLSMCIWD</sequence>
<gene>
    <name evidence="1" type="ORF">ES676_13800</name>
</gene>
<dbReference type="AlphaFoldDB" id="A0A8H2LB48"/>
<reference evidence="1 2" key="1">
    <citation type="submission" date="2019-08" db="EMBL/GenBank/DDBJ databases">
        <title>Genomes of Antarctic Bizionia species.</title>
        <authorList>
            <person name="Bowman J.P."/>
        </authorList>
    </citation>
    <scope>NUCLEOTIDE SEQUENCE [LARGE SCALE GENOMIC DNA]</scope>
    <source>
        <strain evidence="1 2">HFD</strain>
    </source>
</reference>
<dbReference type="EMBL" id="VSKM01000020">
    <property type="protein sequence ID" value="TYB69491.1"/>
    <property type="molecule type" value="Genomic_DNA"/>
</dbReference>
<proteinExistence type="predicted"/>
<dbReference type="Proteomes" id="UP000323324">
    <property type="component" value="Unassembled WGS sequence"/>
</dbReference>
<dbReference type="RefSeq" id="WP_148370912.1">
    <property type="nucleotide sequence ID" value="NZ_VSKM01000020.1"/>
</dbReference>
<dbReference type="PROSITE" id="PS51257">
    <property type="entry name" value="PROKAR_LIPOPROTEIN"/>
    <property type="match status" value="1"/>
</dbReference>
<evidence type="ECO:0000313" key="1">
    <source>
        <dbReference type="EMBL" id="TYB69491.1"/>
    </source>
</evidence>
<name>A0A8H2LB48_9FLAO</name>
<protein>
    <submittedName>
        <fullName evidence="1">Uncharacterized protein</fullName>
    </submittedName>
</protein>
<keyword evidence="2" id="KW-1185">Reference proteome</keyword>